<comment type="caution">
    <text evidence="2">The sequence shown here is derived from an EMBL/GenBank/DDBJ whole genome shotgun (WGS) entry which is preliminary data.</text>
</comment>
<feature type="region of interest" description="Disordered" evidence="1">
    <location>
        <begin position="1407"/>
        <end position="1429"/>
    </location>
</feature>
<dbReference type="RefSeq" id="WP_273917240.1">
    <property type="nucleotide sequence ID" value="NZ_JAMDGP010000001.1"/>
</dbReference>
<dbReference type="EMBL" id="JAMDGZ010000034">
    <property type="protein sequence ID" value="MDD1015186.1"/>
    <property type="molecule type" value="Genomic_DNA"/>
</dbReference>
<accession>A0ABT5PAH9</accession>
<name>A0ABT5PAH9_9PSED</name>
<gene>
    <name evidence="2" type="ORF">M5G17_16070</name>
</gene>
<reference evidence="2 3" key="1">
    <citation type="submission" date="2022-05" db="EMBL/GenBank/DDBJ databases">
        <title>Novel Pseudomonas spp. Isolated from a Rainbow Trout Aquaculture Facility.</title>
        <authorList>
            <person name="Testerman T."/>
            <person name="Graf J."/>
        </authorList>
    </citation>
    <scope>NUCLEOTIDE SEQUENCE [LARGE SCALE GENOMIC DNA]</scope>
    <source>
        <strain evidence="2 3">ID1025</strain>
    </source>
</reference>
<sequence length="2733" mass="294032">MRALLIDAGGTDGQDGFRYPHLVSLHLIAGHGSGKYCTQFDSEKGPPDLKASSRVHPVGFARLPANDWEKSYIKACEEGLSVSAFDATGGLLTQVLPSKRRWQFVKPSDGATLTTSAYFITGPVPASPESSRTPAAAAFQHVLAEPCLNPGEPWPGEVSKAIKVPSFALVAGRIDLAVADGAFPWLGALQPNAVPESTRGNICRYPLTLTPEGIELQCAVGFPGVTGTLNGPFLLSTEDRRLVLTLQPHRLSPDQRQHWLSAWASVLPGGSQEEALHGFRLSGDAQEVPAFRYSLSVARLAGRDGNWPGLVISSETRDLPVEIPGRHLRLNLLSPSSDQRVDGVVNCGGGDYFILATPAALKNQAERYFGSDDLYRSFVAGLNADRTLVLAWASARPQSVAEGAVAPYLKLESHLDTAPPELKIDLVTTADKPYAVSLDEHRLADALRRAYGLSPLAAGQFDNTRLLLPGFLPMSDGWLQLPFPNLPPLNLELDSELLSNVSPAQTNALDGFLRFMPADDMPQVLSAFEPRPAPGLLIKQAPWSVTLEGAGRLRVALALRAETGTAGRTPLRGHAVVDQPDLSTRGLLWLSSDRPDAYEAIARLGAGPGAFIDIALERREQEQSVVSIAINQLSLTSKLHGQRVTVTRDSLALSIDFDTASVAWGAASRLSTMPKVYYWSRHPQMPLAAQMPMTRMVSAAVRPLESRDLLPLEMRYDGKPAYRVAELSWSGEQVFAQLQGSWQYKLPTRWPLPPQPQKEPLDPLQARGIGLIAFGVPGAELAPWVERWEGQRWQSLRAALRYDLPVLDEAFAMASLPRATEAPGTGALVPEPLDAPPTATALDWNALEQFWQEQERRLQLARVAHSYIGGYKALNDFATVGIDSLVGGLRWNAPTTGFGLDPNSMLPYGWMQLGNQQPLAGNEALLGLEKTFSVSSGQLTIDGVASSEIAVQVLGNSPSSFLRNGFLTDARGVGARPLDLSHGWWRALSGLGPADAQTVGRFSSQHMLEVKEHDGDAHNLLRFWFKDLPLNRDGRFKGRSDVDTFAWQDGQLQQGGFEWRLLPASATSPGFASGSERIALGDMFIEPLRLAALQAHFKAGAPSDPVPQSLTVVARLHIGTEREDVDDGGNLLNLDFTASPAGHLLLKTVGLHGDAPLRFPIMVGSRLVTLQANAVALVNGQLALVAPCLVFDFAGQPVQLPGAKQSAGPTFTWSDGNAQSGKLVITAAKLMVNQSGSGQGSRSRLNVEHELAIAPGPADKGVTVLRVKASGELESDQHDATLFLLDSEVAVQVALARGALSLTSMRGSRFSTALVKGFPETGSINFGLIACIAAFSDSNAPLQSVHFCGVFSASDKLRKKSRCSLSLDRVLIEGGGTPDDWYGELTLHGKLAGQSIIGWPQVSPLTASDEQVPFPENASNGRRKLRIENGPGHTHEVEWLLDGHRMSMYTAGCINRADSRQGIWTATVMSRHSLTRDGEVPLRFTAVDSIALGAMAALIPPWPNGADAEKLERNARSTFAARYRHGDLGITWPGRGGLGSVLHGAQGAAFRQAIYSKGEQPGNVVVIGGFVGLIEQAGSDVAPLLRLPALMGLSASYLGNGSEKPLLMQSEVNKHIDIDVAWPDSLAALPISPTFSCAASPATANERDLEVAVSIGARPLQGDSGARSRLAGALLVEQSFATDFKAQSLEQTPYFFASAAALSRVLNDHKATAAAPRVLSVVSQVHCDSKEQNPQRRAAALLTSGNWDQLIDSAPAAKDRGELLVAGDRVLVQPWPGLDFSDQADDGFDAQVAMKAHTLLSRPRAALLRDRHGEFRTVSLPQPTLQPRARVALEQQFADAGRGYLLPVHTGEEMAGVEEGFSAALRDDKTGGSGIAALSRRVNLPALATSLGSRFCAENAVWLAQQRTPLYLPIQSRFTCEPIPWLVPAAPRSRVPVVRVLDEHLKRLGTPERVDIWQPLLASQAMLAAVSERPGILLARHLRLEVGAEQGVNAVEAFDALFPRFGAPAQASAALARVERTPRPGPFAENKGNQTFDRRPCASPLLPTLNHRAWVGPADSLGGRSRRANGAVFDWTVTLVAAPETSGTITSSWDGSLRLIAEIDEKPSDNTAGPGSWADELLQLLFGAPALPAKPPYRLQASASLEINGHSLPFRSLHVLPLQGQRHLPNGVQRGYASIVLDMREADPANTVPGPALATIAELLVIADATPSAQLKLTVHPAAVVRDDKQTLGPFVLAADDQALPGGDSNAPVMLRFSLWPLLRERGALALEPTSLLFIDPAYDAGLSAPPHQVTQRGEQHIKVFAADRQRVNRQGSVTLMAYTQPLISGNIDKLPLALRLLRRSGEMRDLTLASAANTLPASLVLEQIHELSLGRLLTSDGKPADMAAGDLLELAVTFPDNATLQLTLMLTDEPVAEPPPGLYAALSRTVHGNRAQLSLPLYAQSPLPWRVDLIDAAAGFRAGLLRRSARFMWTLARPADETAQRGVHIVKADRNGQTYLPGAQSIDSDFIAPQRIVELLAKAGTLELLALAGDTDDARRTRIKGFWTAFNQMLKNMGDADEKAQRIKRLLLYIGGMESHFGLYRDQFGGPAKGLLQLQCGTLKDIVAQADVMDRGNVAGRKDRIEKLHATQKAFADSKALLAAAAGLPVRAGFPADSAFIGLARDNDVFAATVLRLQLMRDSTEVPNSPETCYQWWLANWHGPVNVPADSQAKFLQVSATADSDLRVLKLS</sequence>
<evidence type="ECO:0000256" key="1">
    <source>
        <dbReference type="SAM" id="MobiDB-lite"/>
    </source>
</evidence>
<proteinExistence type="predicted"/>
<dbReference type="Proteomes" id="UP001148184">
    <property type="component" value="Unassembled WGS sequence"/>
</dbReference>
<keyword evidence="3" id="KW-1185">Reference proteome</keyword>
<protein>
    <submittedName>
        <fullName evidence="2">Uncharacterized protein</fullName>
    </submittedName>
</protein>
<evidence type="ECO:0000313" key="3">
    <source>
        <dbReference type="Proteomes" id="UP001148184"/>
    </source>
</evidence>
<evidence type="ECO:0000313" key="2">
    <source>
        <dbReference type="EMBL" id="MDD1015186.1"/>
    </source>
</evidence>
<organism evidence="2 3">
    <name type="scientific">Pseudomonas rubra</name>
    <dbReference type="NCBI Taxonomy" id="2942627"/>
    <lineage>
        <taxon>Bacteria</taxon>
        <taxon>Pseudomonadati</taxon>
        <taxon>Pseudomonadota</taxon>
        <taxon>Gammaproteobacteria</taxon>
        <taxon>Pseudomonadales</taxon>
        <taxon>Pseudomonadaceae</taxon>
        <taxon>Pseudomonas</taxon>
    </lineage>
</organism>